<dbReference type="InterPro" id="IPR001807">
    <property type="entry name" value="ClC"/>
</dbReference>
<evidence type="ECO:0000256" key="2">
    <source>
        <dbReference type="ARBA" id="ARBA00022448"/>
    </source>
</evidence>
<sequence>MPPISSSAKPGLRLGDFTTDRRVVLLMGLAIPVGLASVAAAWLLLRLIALCTNLAYHGLFSFADLPITTGRLGLGSVFIPVVGCLIIGLMARYGSEKIRGHGIPEAMEAILIGKSRIQPKVAVLKPVSSAVSIGTGGPFGAEGPIIMTGGAIGSLLAQTIHLDDGERKTLLVAGAAAGMTAIFGTPLAAVLLAVELLLFEWKPRSFLPVAVAALVAAATRAFIMEPGPIFAYAGTLAFTPWHLVACAAVGVLAGLGSGVLTSLVYAAEDLFEKLPIHWMWWPAIGGLAIGIGGLIEPAALGVGYDNIRHMLAGDLAFQAVLVLLVVKVAIWSIALGSGTSGGVLAPLLIFGGALGALASPVLPQADPGFWALVGMAAMMGGTMRAPLTATLFAVELTGNMHALLPVLAACVFAYGVTVLLLKRSILTEKIARRGHHISREYRVDPFDLLRVADVMTTPVQTLPDTMTVAQAVAHFTTAQPVHTSYPVLDGEGVVVGEVTRADTLAWALQGEPDERTLAQALDGRELVYGHADELASQIADRMALSGAGRVPIVDRDSGRLLGIVGRKDLFRSRARRLREESQRAAFFRRAPAAAGRLGKTG</sequence>
<evidence type="ECO:0000259" key="12">
    <source>
        <dbReference type="PROSITE" id="PS51371"/>
    </source>
</evidence>
<dbReference type="PANTHER" id="PTHR43427:SF6">
    <property type="entry name" value="CHLORIDE CHANNEL PROTEIN CLC-E"/>
    <property type="match status" value="1"/>
</dbReference>
<feature type="transmembrane region" description="Helical" evidence="11">
    <location>
        <begin position="23"/>
        <end position="49"/>
    </location>
</feature>
<feature type="domain" description="CBS" evidence="12">
    <location>
        <begin position="455"/>
        <end position="514"/>
    </location>
</feature>
<dbReference type="Gene3D" id="3.10.580.10">
    <property type="entry name" value="CBS-domain"/>
    <property type="match status" value="1"/>
</dbReference>
<feature type="transmembrane region" description="Helical" evidence="11">
    <location>
        <begin position="279"/>
        <end position="303"/>
    </location>
</feature>
<protein>
    <submittedName>
        <fullName evidence="13">Chloride channel protein</fullName>
    </submittedName>
</protein>
<reference evidence="13 14" key="1">
    <citation type="submission" date="2017-09" db="EMBL/GenBank/DDBJ databases">
        <title>Genomic, metabolic, and phenotypic characteristics of bacterial isolates from the natural microbiome of the model nematode Caenorhabditis elegans.</title>
        <authorList>
            <person name="Zimmermann J."/>
            <person name="Obeng N."/>
            <person name="Yang W."/>
            <person name="Obeng O."/>
            <person name="Kissoyan K."/>
            <person name="Pees B."/>
            <person name="Dirksen P."/>
            <person name="Hoppner M."/>
            <person name="Franke A."/>
            <person name="Rosenstiel P."/>
            <person name="Leippe M."/>
            <person name="Dierking K."/>
            <person name="Kaleta C."/>
            <person name="Schulenburg H."/>
        </authorList>
    </citation>
    <scope>NUCLEOTIDE SEQUENCE [LARGE SCALE GENOMIC DNA]</scope>
    <source>
        <strain evidence="13 14">MYb73</strain>
    </source>
</reference>
<evidence type="ECO:0000256" key="10">
    <source>
        <dbReference type="PROSITE-ProRule" id="PRU00703"/>
    </source>
</evidence>
<dbReference type="InterPro" id="IPR050368">
    <property type="entry name" value="ClC-type_chloride_channel"/>
</dbReference>
<keyword evidence="3 11" id="KW-0812">Transmembrane</keyword>
<proteinExistence type="predicted"/>
<evidence type="ECO:0000256" key="4">
    <source>
        <dbReference type="ARBA" id="ARBA00022989"/>
    </source>
</evidence>
<evidence type="ECO:0000256" key="11">
    <source>
        <dbReference type="SAM" id="Phobius"/>
    </source>
</evidence>
<evidence type="ECO:0000256" key="8">
    <source>
        <dbReference type="ARBA" id="ARBA00023214"/>
    </source>
</evidence>
<dbReference type="OrthoDB" id="9767361at2"/>
<feature type="transmembrane region" description="Helical" evidence="11">
    <location>
        <begin position="69"/>
        <end position="91"/>
    </location>
</feature>
<keyword evidence="2" id="KW-0813">Transport</keyword>
<evidence type="ECO:0000256" key="5">
    <source>
        <dbReference type="ARBA" id="ARBA00023065"/>
    </source>
</evidence>
<evidence type="ECO:0000256" key="1">
    <source>
        <dbReference type="ARBA" id="ARBA00004141"/>
    </source>
</evidence>
<keyword evidence="9" id="KW-0407">Ion channel</keyword>
<gene>
    <name evidence="13" type="ORF">CLM73_14795</name>
</gene>
<dbReference type="RefSeq" id="WP_105241538.1">
    <property type="nucleotide sequence ID" value="NZ_CP023270.1"/>
</dbReference>
<keyword evidence="7" id="KW-0869">Chloride channel</keyword>
<dbReference type="Gene3D" id="1.10.3080.10">
    <property type="entry name" value="Clc chloride channel"/>
    <property type="match status" value="1"/>
</dbReference>
<dbReference type="Proteomes" id="UP000239477">
    <property type="component" value="Chromosome"/>
</dbReference>
<dbReference type="InterPro" id="IPR046342">
    <property type="entry name" value="CBS_dom_sf"/>
</dbReference>
<dbReference type="Pfam" id="PF00571">
    <property type="entry name" value="CBS"/>
    <property type="match status" value="2"/>
</dbReference>
<name>A0A2S0IGX4_9BURK</name>
<feature type="transmembrane region" description="Helical" evidence="11">
    <location>
        <begin position="369"/>
        <end position="394"/>
    </location>
</feature>
<evidence type="ECO:0000313" key="13">
    <source>
        <dbReference type="EMBL" id="AVJ31037.1"/>
    </source>
</evidence>
<feature type="transmembrane region" description="Helical" evidence="11">
    <location>
        <begin position="206"/>
        <end position="223"/>
    </location>
</feature>
<evidence type="ECO:0000256" key="3">
    <source>
        <dbReference type="ARBA" id="ARBA00022692"/>
    </source>
</evidence>
<keyword evidence="6 11" id="KW-0472">Membrane</keyword>
<dbReference type="GO" id="GO:0034707">
    <property type="term" value="C:chloride channel complex"/>
    <property type="evidence" value="ECO:0007669"/>
    <property type="project" value="UniProtKB-KW"/>
</dbReference>
<dbReference type="Pfam" id="PF00654">
    <property type="entry name" value="Voltage_CLC"/>
    <property type="match status" value="1"/>
</dbReference>
<dbReference type="InterPro" id="IPR014743">
    <property type="entry name" value="Cl-channel_core"/>
</dbReference>
<dbReference type="GO" id="GO:0005254">
    <property type="term" value="F:chloride channel activity"/>
    <property type="evidence" value="ECO:0007669"/>
    <property type="project" value="UniProtKB-KW"/>
</dbReference>
<evidence type="ECO:0000256" key="7">
    <source>
        <dbReference type="ARBA" id="ARBA00023173"/>
    </source>
</evidence>
<accession>A0A2S0IGX4</accession>
<dbReference type="CDD" id="cd02205">
    <property type="entry name" value="CBS_pair_SF"/>
    <property type="match status" value="1"/>
</dbReference>
<keyword evidence="5" id="KW-0406">Ion transport</keyword>
<dbReference type="AlphaFoldDB" id="A0A2S0IGX4"/>
<feature type="transmembrane region" description="Helical" evidence="11">
    <location>
        <begin position="315"/>
        <end position="337"/>
    </location>
</feature>
<keyword evidence="8" id="KW-0868">Chloride</keyword>
<dbReference type="CDD" id="cd00400">
    <property type="entry name" value="Voltage_gated_ClC"/>
    <property type="match status" value="1"/>
</dbReference>
<organism evidence="13 14">
    <name type="scientific">Achromobacter spanius</name>
    <dbReference type="NCBI Taxonomy" id="217203"/>
    <lineage>
        <taxon>Bacteria</taxon>
        <taxon>Pseudomonadati</taxon>
        <taxon>Pseudomonadota</taxon>
        <taxon>Betaproteobacteria</taxon>
        <taxon>Burkholderiales</taxon>
        <taxon>Alcaligenaceae</taxon>
        <taxon>Achromobacter</taxon>
    </lineage>
</organism>
<keyword evidence="10" id="KW-0129">CBS domain</keyword>
<dbReference type="SUPFAM" id="SSF54631">
    <property type="entry name" value="CBS-domain pair"/>
    <property type="match status" value="1"/>
</dbReference>
<feature type="transmembrane region" description="Helical" evidence="11">
    <location>
        <begin position="170"/>
        <end position="194"/>
    </location>
</feature>
<feature type="domain" description="CBS" evidence="12">
    <location>
        <begin position="522"/>
        <end position="580"/>
    </location>
</feature>
<dbReference type="SUPFAM" id="SSF81340">
    <property type="entry name" value="Clc chloride channel"/>
    <property type="match status" value="1"/>
</dbReference>
<comment type="subcellular location">
    <subcellularLocation>
        <location evidence="1">Membrane</location>
        <topology evidence="1">Multi-pass membrane protein</topology>
    </subcellularLocation>
</comment>
<dbReference type="EMBL" id="CP023270">
    <property type="protein sequence ID" value="AVJ31037.1"/>
    <property type="molecule type" value="Genomic_DNA"/>
</dbReference>
<dbReference type="InterPro" id="IPR000644">
    <property type="entry name" value="CBS_dom"/>
</dbReference>
<feature type="transmembrane region" description="Helical" evidence="11">
    <location>
        <begin position="343"/>
        <end position="362"/>
    </location>
</feature>
<dbReference type="PROSITE" id="PS51371">
    <property type="entry name" value="CBS"/>
    <property type="match status" value="2"/>
</dbReference>
<feature type="transmembrane region" description="Helical" evidence="11">
    <location>
        <begin position="243"/>
        <end position="267"/>
    </location>
</feature>
<keyword evidence="4 11" id="KW-1133">Transmembrane helix</keyword>
<dbReference type="PRINTS" id="PR00762">
    <property type="entry name" value="CLCHANNEL"/>
</dbReference>
<keyword evidence="14" id="KW-1185">Reference proteome</keyword>
<evidence type="ECO:0000313" key="14">
    <source>
        <dbReference type="Proteomes" id="UP000239477"/>
    </source>
</evidence>
<evidence type="ECO:0000256" key="9">
    <source>
        <dbReference type="ARBA" id="ARBA00023303"/>
    </source>
</evidence>
<evidence type="ECO:0000256" key="6">
    <source>
        <dbReference type="ARBA" id="ARBA00023136"/>
    </source>
</evidence>
<dbReference type="PANTHER" id="PTHR43427">
    <property type="entry name" value="CHLORIDE CHANNEL PROTEIN CLC-E"/>
    <property type="match status" value="1"/>
</dbReference>
<feature type="transmembrane region" description="Helical" evidence="11">
    <location>
        <begin position="400"/>
        <end position="421"/>
    </location>
</feature>
<dbReference type="SMART" id="SM00116">
    <property type="entry name" value="CBS"/>
    <property type="match status" value="2"/>
</dbReference>